<keyword evidence="9" id="KW-1185">Reference proteome</keyword>
<dbReference type="InterPro" id="IPR052610">
    <property type="entry name" value="bHLH_transcription_regulator"/>
</dbReference>
<sequence>MMQISSTNKYLPEFGMDDSVSFHNQYPAMMDPSSWPHQFLDDLDFNQIQESFSSASSPKSYSSTKRCFSNSSAPATTAAGATMPQNSFSLPIERPTKLQKTTTWNNNNGGSTTTTITGNNNDFIVPKASSSSSSQIISFEQHSNASSSVASYNNNHHHHHQQLYNNKPSSSDHVLKPKIESVCSESFDFASVVSQADYLSGYGDNNANKGSAAAAAATTTRNPTQAQDHVIAERKRREKLSQRFIALSAIVPGLKKMDKASVLGDAIKYLKQLQEKVKTLEEQVAEKTVESAVFVKRSIVFADDDEFSSDGNSDQEIPEIEARISGKDVLIRVHCDKHSGRVPKIMNEIEKYDLTVQSSSFLPFGNNSLDITIVAQMNKEFTVTAKDIIKGLNQSLKQLV</sequence>
<comment type="caution">
    <text evidence="8">The sequence shown here is derived from an EMBL/GenBank/DDBJ whole genome shotgun (WGS) entry which is preliminary data.</text>
</comment>
<feature type="domain" description="BHLH" evidence="7">
    <location>
        <begin position="224"/>
        <end position="273"/>
    </location>
</feature>
<evidence type="ECO:0000313" key="8">
    <source>
        <dbReference type="EMBL" id="MED6193518.1"/>
    </source>
</evidence>
<keyword evidence="5" id="KW-0175">Coiled coil</keyword>
<dbReference type="EMBL" id="JASCZI010211513">
    <property type="protein sequence ID" value="MED6193518.1"/>
    <property type="molecule type" value="Genomic_DNA"/>
</dbReference>
<dbReference type="SUPFAM" id="SSF47459">
    <property type="entry name" value="HLH, helix-loop-helix DNA-binding domain"/>
    <property type="match status" value="1"/>
</dbReference>
<keyword evidence="4" id="KW-0539">Nucleus</keyword>
<feature type="coiled-coil region" evidence="5">
    <location>
        <begin position="263"/>
        <end position="290"/>
    </location>
</feature>
<dbReference type="InterPro" id="IPR011598">
    <property type="entry name" value="bHLH_dom"/>
</dbReference>
<feature type="compositionally biased region" description="Low complexity" evidence="6">
    <location>
        <begin position="101"/>
        <end position="120"/>
    </location>
</feature>
<dbReference type="InterPro" id="IPR036638">
    <property type="entry name" value="HLH_DNA-bd_sf"/>
</dbReference>
<comment type="subcellular location">
    <subcellularLocation>
        <location evidence="1">Nucleus</location>
    </subcellularLocation>
</comment>
<dbReference type="PROSITE" id="PS50888">
    <property type="entry name" value="BHLH"/>
    <property type="match status" value="1"/>
</dbReference>
<reference evidence="8 9" key="1">
    <citation type="journal article" date="2023" name="Plants (Basel)">
        <title>Bridging the Gap: Combining Genomics and Transcriptomics Approaches to Understand Stylosanthes scabra, an Orphan Legume from the Brazilian Caatinga.</title>
        <authorList>
            <person name="Ferreira-Neto J.R.C."/>
            <person name="da Silva M.D."/>
            <person name="Binneck E."/>
            <person name="de Melo N.F."/>
            <person name="da Silva R.H."/>
            <person name="de Melo A.L.T.M."/>
            <person name="Pandolfi V."/>
            <person name="Bustamante F.O."/>
            <person name="Brasileiro-Vidal A.C."/>
            <person name="Benko-Iseppon A.M."/>
        </authorList>
    </citation>
    <scope>NUCLEOTIDE SEQUENCE [LARGE SCALE GENOMIC DNA]</scope>
    <source>
        <tissue evidence="8">Leaves</tissue>
    </source>
</reference>
<gene>
    <name evidence="8" type="ORF">PIB30_020320</name>
</gene>
<evidence type="ECO:0000256" key="2">
    <source>
        <dbReference type="ARBA" id="ARBA00023015"/>
    </source>
</evidence>
<keyword evidence="3" id="KW-0804">Transcription</keyword>
<evidence type="ECO:0000256" key="1">
    <source>
        <dbReference type="ARBA" id="ARBA00004123"/>
    </source>
</evidence>
<dbReference type="CDD" id="cd11452">
    <property type="entry name" value="bHLH_AtNAI1_like"/>
    <property type="match status" value="1"/>
</dbReference>
<evidence type="ECO:0000256" key="3">
    <source>
        <dbReference type="ARBA" id="ARBA00023163"/>
    </source>
</evidence>
<keyword evidence="2" id="KW-0805">Transcription regulation</keyword>
<evidence type="ECO:0000256" key="6">
    <source>
        <dbReference type="SAM" id="MobiDB-lite"/>
    </source>
</evidence>
<dbReference type="Gene3D" id="4.10.280.10">
    <property type="entry name" value="Helix-loop-helix DNA-binding domain"/>
    <property type="match status" value="1"/>
</dbReference>
<dbReference type="Pfam" id="PF00010">
    <property type="entry name" value="HLH"/>
    <property type="match status" value="1"/>
</dbReference>
<dbReference type="PANTHER" id="PTHR45959:SF73">
    <property type="entry name" value="TRANSCRIPTION FACTOR BHLH25"/>
    <property type="match status" value="1"/>
</dbReference>
<feature type="region of interest" description="Disordered" evidence="6">
    <location>
        <begin position="147"/>
        <end position="171"/>
    </location>
</feature>
<evidence type="ECO:0000259" key="7">
    <source>
        <dbReference type="PROSITE" id="PS50888"/>
    </source>
</evidence>
<evidence type="ECO:0000313" key="9">
    <source>
        <dbReference type="Proteomes" id="UP001341840"/>
    </source>
</evidence>
<dbReference type="Proteomes" id="UP001341840">
    <property type="component" value="Unassembled WGS sequence"/>
</dbReference>
<protein>
    <recommendedName>
        <fullName evidence="7">BHLH domain-containing protein</fullName>
    </recommendedName>
</protein>
<dbReference type="SMART" id="SM00353">
    <property type="entry name" value="HLH"/>
    <property type="match status" value="1"/>
</dbReference>
<accession>A0ABU6XA25</accession>
<name>A0ABU6XA25_9FABA</name>
<feature type="region of interest" description="Disordered" evidence="6">
    <location>
        <begin position="100"/>
        <end position="120"/>
    </location>
</feature>
<organism evidence="8 9">
    <name type="scientific">Stylosanthes scabra</name>
    <dbReference type="NCBI Taxonomy" id="79078"/>
    <lineage>
        <taxon>Eukaryota</taxon>
        <taxon>Viridiplantae</taxon>
        <taxon>Streptophyta</taxon>
        <taxon>Embryophyta</taxon>
        <taxon>Tracheophyta</taxon>
        <taxon>Spermatophyta</taxon>
        <taxon>Magnoliopsida</taxon>
        <taxon>eudicotyledons</taxon>
        <taxon>Gunneridae</taxon>
        <taxon>Pentapetalae</taxon>
        <taxon>rosids</taxon>
        <taxon>fabids</taxon>
        <taxon>Fabales</taxon>
        <taxon>Fabaceae</taxon>
        <taxon>Papilionoideae</taxon>
        <taxon>50 kb inversion clade</taxon>
        <taxon>dalbergioids sensu lato</taxon>
        <taxon>Dalbergieae</taxon>
        <taxon>Pterocarpus clade</taxon>
        <taxon>Stylosanthes</taxon>
    </lineage>
</organism>
<proteinExistence type="predicted"/>
<evidence type="ECO:0000256" key="4">
    <source>
        <dbReference type="ARBA" id="ARBA00023242"/>
    </source>
</evidence>
<dbReference type="PANTHER" id="PTHR45959">
    <property type="entry name" value="BHLH TRANSCRIPTION FACTOR"/>
    <property type="match status" value="1"/>
</dbReference>
<evidence type="ECO:0000256" key="5">
    <source>
        <dbReference type="SAM" id="Coils"/>
    </source>
</evidence>